<dbReference type="InterPro" id="IPR052349">
    <property type="entry name" value="Metallo-hydrolase_Enzymes"/>
</dbReference>
<dbReference type="InterPro" id="IPR013108">
    <property type="entry name" value="Amidohydro_3"/>
</dbReference>
<gene>
    <name evidence="2" type="ORF">EV386_1006</name>
</gene>
<dbReference type="Pfam" id="PF07969">
    <property type="entry name" value="Amidohydro_3"/>
    <property type="match status" value="1"/>
</dbReference>
<dbReference type="PANTHER" id="PTHR32027">
    <property type="entry name" value="CYTOSINE DEAMINASE"/>
    <property type="match status" value="1"/>
</dbReference>
<dbReference type="GO" id="GO:0016814">
    <property type="term" value="F:hydrolase activity, acting on carbon-nitrogen (but not peptide) bonds, in cyclic amidines"/>
    <property type="evidence" value="ECO:0007669"/>
    <property type="project" value="TreeGrafter"/>
</dbReference>
<evidence type="ECO:0000259" key="1">
    <source>
        <dbReference type="Pfam" id="PF07969"/>
    </source>
</evidence>
<comment type="caution">
    <text evidence="2">The sequence shown here is derived from an EMBL/GenBank/DDBJ whole genome shotgun (WGS) entry which is preliminary data.</text>
</comment>
<sequence>MTTVLRHIHLADGSEHDLTLADGLVARLDRAGSANAPVGADVRRLDGWLVVPSLVEPHAHLDKALTATRVPNASGDLGGAIDAWIAARQCFDVEELRTRAVRTLALYAGHGTTTIRTHVDTGPDVAKEAVGVLVGLRAELAGVMDLQVYAGHGLPVTGPGSIETRAAAREALAMGADGLGGAPCLDARPIDAFEALVELAEEADVPLDLHIDETLDPTHLLLEHIAARSKPRVPLAVDHVCSLSAQPEQVRLSIATRLASKGVGVVTLPQSNLYLQGREHGPNRPRGLTAVADLLAAGVNVAGGSDNVGDPFNPMGRADPLETASLLVTAGHLSPLQALDAVTRAARQFVGMAPTSVAPGQPADLLAAPAADVADLLGRAPADRLVFRAGRVVAQTHTSRTWAGDRRITIQ</sequence>
<dbReference type="PANTHER" id="PTHR32027:SF9">
    <property type="entry name" value="BLL3847 PROTEIN"/>
    <property type="match status" value="1"/>
</dbReference>
<feature type="domain" description="Amidohydrolase 3" evidence="1">
    <location>
        <begin position="93"/>
        <end position="393"/>
    </location>
</feature>
<proteinExistence type="predicted"/>
<keyword evidence="3" id="KW-1185">Reference proteome</keyword>
<dbReference type="InterPro" id="IPR011059">
    <property type="entry name" value="Metal-dep_hydrolase_composite"/>
</dbReference>
<dbReference type="SUPFAM" id="SSF51556">
    <property type="entry name" value="Metallo-dependent hydrolases"/>
    <property type="match status" value="1"/>
</dbReference>
<protein>
    <submittedName>
        <fullName evidence="2">Cytosine deaminase</fullName>
    </submittedName>
</protein>
<dbReference type="Gene3D" id="2.30.40.10">
    <property type="entry name" value="Urease, subunit C, domain 1"/>
    <property type="match status" value="1"/>
</dbReference>
<accession>A0A4Q7M2N7</accession>
<evidence type="ECO:0000313" key="2">
    <source>
        <dbReference type="EMBL" id="RZS60728.1"/>
    </source>
</evidence>
<evidence type="ECO:0000313" key="3">
    <source>
        <dbReference type="Proteomes" id="UP000293852"/>
    </source>
</evidence>
<reference evidence="2 3" key="1">
    <citation type="submission" date="2019-02" db="EMBL/GenBank/DDBJ databases">
        <title>Sequencing the genomes of 1000 actinobacteria strains.</title>
        <authorList>
            <person name="Klenk H.-P."/>
        </authorList>
    </citation>
    <scope>NUCLEOTIDE SEQUENCE [LARGE SCALE GENOMIC DNA]</scope>
    <source>
        <strain evidence="2 3">DSM 16932</strain>
    </source>
</reference>
<organism evidence="2 3">
    <name type="scientific">Xylanimonas ulmi</name>
    <dbReference type="NCBI Taxonomy" id="228973"/>
    <lineage>
        <taxon>Bacteria</taxon>
        <taxon>Bacillati</taxon>
        <taxon>Actinomycetota</taxon>
        <taxon>Actinomycetes</taxon>
        <taxon>Micrococcales</taxon>
        <taxon>Promicromonosporaceae</taxon>
        <taxon>Xylanimonas</taxon>
    </lineage>
</organism>
<name>A0A4Q7M2N7_9MICO</name>
<dbReference type="AlphaFoldDB" id="A0A4Q7M2N7"/>
<dbReference type="Proteomes" id="UP000293852">
    <property type="component" value="Unassembled WGS sequence"/>
</dbReference>
<dbReference type="Gene3D" id="3.20.20.140">
    <property type="entry name" value="Metal-dependent hydrolases"/>
    <property type="match status" value="1"/>
</dbReference>
<dbReference type="EMBL" id="SGWX01000001">
    <property type="protein sequence ID" value="RZS60728.1"/>
    <property type="molecule type" value="Genomic_DNA"/>
</dbReference>
<dbReference type="InterPro" id="IPR032466">
    <property type="entry name" value="Metal_Hydrolase"/>
</dbReference>
<dbReference type="RefSeq" id="WP_165399847.1">
    <property type="nucleotide sequence ID" value="NZ_SGWX01000001.1"/>
</dbReference>